<name>A0A5S5CHT4_9BACL</name>
<feature type="transmembrane region" description="Helical" evidence="1">
    <location>
        <begin position="6"/>
        <end position="22"/>
    </location>
</feature>
<dbReference type="RefSeq" id="WP_148927393.1">
    <property type="nucleotide sequence ID" value="NZ_VNHS01000001.1"/>
</dbReference>
<feature type="transmembrane region" description="Helical" evidence="1">
    <location>
        <begin position="153"/>
        <end position="175"/>
    </location>
</feature>
<reference evidence="2 3" key="1">
    <citation type="submission" date="2019-07" db="EMBL/GenBank/DDBJ databases">
        <title>Genomic Encyclopedia of Type Strains, Phase III (KMG-III): the genomes of soil and plant-associated and newly described type strains.</title>
        <authorList>
            <person name="Whitman W."/>
        </authorList>
    </citation>
    <scope>NUCLEOTIDE SEQUENCE [LARGE SCALE GENOMIC DNA]</scope>
    <source>
        <strain evidence="2 3">BL24</strain>
    </source>
</reference>
<gene>
    <name evidence="2" type="ORF">BCM02_101438</name>
</gene>
<proteinExistence type="predicted"/>
<feature type="transmembrane region" description="Helical" evidence="1">
    <location>
        <begin position="195"/>
        <end position="214"/>
    </location>
</feature>
<feature type="transmembrane region" description="Helical" evidence="1">
    <location>
        <begin position="98"/>
        <end position="116"/>
    </location>
</feature>
<organism evidence="2 3">
    <name type="scientific">Paenibacillus methanolicus</name>
    <dbReference type="NCBI Taxonomy" id="582686"/>
    <lineage>
        <taxon>Bacteria</taxon>
        <taxon>Bacillati</taxon>
        <taxon>Bacillota</taxon>
        <taxon>Bacilli</taxon>
        <taxon>Bacillales</taxon>
        <taxon>Paenibacillaceae</taxon>
        <taxon>Paenibacillus</taxon>
    </lineage>
</organism>
<evidence type="ECO:0000313" key="3">
    <source>
        <dbReference type="Proteomes" id="UP000323257"/>
    </source>
</evidence>
<feature type="transmembrane region" description="Helical" evidence="1">
    <location>
        <begin position="72"/>
        <end position="91"/>
    </location>
</feature>
<sequence>MPNAMPYWMLSGIVLIILLGVWRHTRQKALFPQLLIFSGQIYFFEYVIMVLFNSYEYRPHFVSAPAYQDSVMGAVVSNLLSVPIMGAVVVIYRLRLRWILLIALGFAIIERIFVYLDVYEQHWWNEGYTFVSLLVFFELAKRWVDNMKKGSRLVVYVSLLTFSFSLAATMMFLLSLAGVRLFHAGVFADPYRDDVLVATADAFAKALLMTILLIVTEKPSWRYGSIVLLTGLQLLLLSTGTLRVYISLPLYVAIYIGCCATVIAIASVFYKSLKRDACGWNDETRLKAVVNSR</sequence>
<keyword evidence="1" id="KW-0472">Membrane</keyword>
<keyword evidence="1" id="KW-0812">Transmembrane</keyword>
<keyword evidence="3" id="KW-1185">Reference proteome</keyword>
<accession>A0A5S5CHT4</accession>
<feature type="transmembrane region" description="Helical" evidence="1">
    <location>
        <begin position="122"/>
        <end position="141"/>
    </location>
</feature>
<dbReference type="OrthoDB" id="1680238at2"/>
<feature type="transmembrane region" description="Helical" evidence="1">
    <location>
        <begin position="226"/>
        <end position="246"/>
    </location>
</feature>
<feature type="transmembrane region" description="Helical" evidence="1">
    <location>
        <begin position="34"/>
        <end position="52"/>
    </location>
</feature>
<dbReference type="AlphaFoldDB" id="A0A5S5CHT4"/>
<evidence type="ECO:0000313" key="2">
    <source>
        <dbReference type="EMBL" id="TYP79320.1"/>
    </source>
</evidence>
<protein>
    <submittedName>
        <fullName evidence="2">Uncharacterized protein</fullName>
    </submittedName>
</protein>
<comment type="caution">
    <text evidence="2">The sequence shown here is derived from an EMBL/GenBank/DDBJ whole genome shotgun (WGS) entry which is preliminary data.</text>
</comment>
<keyword evidence="1" id="KW-1133">Transmembrane helix</keyword>
<dbReference type="EMBL" id="VNHS01000001">
    <property type="protein sequence ID" value="TYP79320.1"/>
    <property type="molecule type" value="Genomic_DNA"/>
</dbReference>
<dbReference type="Proteomes" id="UP000323257">
    <property type="component" value="Unassembled WGS sequence"/>
</dbReference>
<feature type="transmembrane region" description="Helical" evidence="1">
    <location>
        <begin position="252"/>
        <end position="270"/>
    </location>
</feature>
<evidence type="ECO:0000256" key="1">
    <source>
        <dbReference type="SAM" id="Phobius"/>
    </source>
</evidence>